<accession>A0A0B1NUR5</accession>
<proteinExistence type="predicted"/>
<evidence type="ECO:0000313" key="2">
    <source>
        <dbReference type="Proteomes" id="UP000030854"/>
    </source>
</evidence>
<protein>
    <submittedName>
        <fullName evidence="1">Uncharacterized protein</fullName>
    </submittedName>
</protein>
<evidence type="ECO:0000313" key="1">
    <source>
        <dbReference type="EMBL" id="KHJ30117.1"/>
    </source>
</evidence>
<dbReference type="HOGENOM" id="CLU_1195639_0_0_1"/>
<dbReference type="Proteomes" id="UP000030854">
    <property type="component" value="Unassembled WGS sequence"/>
</dbReference>
<gene>
    <name evidence="1" type="ORF">EV44_g3243</name>
</gene>
<comment type="caution">
    <text evidence="1">The sequence shown here is derived from an EMBL/GenBank/DDBJ whole genome shotgun (WGS) entry which is preliminary data.</text>
</comment>
<sequence length="232" mass="26200">MKERKIAQEWDLDQFFLHLEDLFVYNNAPNRAQAKIYAIHQGPKQLFAKFRSVFEQICSEANFLAPIGPAKVNAIKTALSLHLKRGIAYRKAISYVNYDSFIIEVQDLVAGLEALPKFRSGQGSATEYNIYVNLIVDSSLAPQQVIQSTTQAPEFDLDRDVQMSGVNNLQVHLQAQSQAIIAALRSGNLNSSNNKNRINDTRLNHPPLSQIERNRRIEAKQCERCGKSPSMR</sequence>
<organism evidence="1 2">
    <name type="scientific">Uncinula necator</name>
    <name type="common">Grape powdery mildew</name>
    <dbReference type="NCBI Taxonomy" id="52586"/>
    <lineage>
        <taxon>Eukaryota</taxon>
        <taxon>Fungi</taxon>
        <taxon>Dikarya</taxon>
        <taxon>Ascomycota</taxon>
        <taxon>Pezizomycotina</taxon>
        <taxon>Leotiomycetes</taxon>
        <taxon>Erysiphales</taxon>
        <taxon>Erysiphaceae</taxon>
        <taxon>Erysiphe</taxon>
    </lineage>
</organism>
<reference evidence="1 2" key="1">
    <citation type="journal article" date="2014" name="BMC Genomics">
        <title>Adaptive genomic structural variation in the grape powdery mildew pathogen, Erysiphe necator.</title>
        <authorList>
            <person name="Jones L."/>
            <person name="Riaz S."/>
            <person name="Morales-Cruz A."/>
            <person name="Amrine K.C."/>
            <person name="McGuire B."/>
            <person name="Gubler W.D."/>
            <person name="Walker M.A."/>
            <person name="Cantu D."/>
        </authorList>
    </citation>
    <scope>NUCLEOTIDE SEQUENCE [LARGE SCALE GENOMIC DNA]</scope>
    <source>
        <strain evidence="2">c</strain>
    </source>
</reference>
<keyword evidence="2" id="KW-1185">Reference proteome</keyword>
<dbReference type="AlphaFoldDB" id="A0A0B1NUR5"/>
<name>A0A0B1NUR5_UNCNE</name>
<dbReference type="EMBL" id="JNVN01005075">
    <property type="protein sequence ID" value="KHJ30117.1"/>
    <property type="molecule type" value="Genomic_DNA"/>
</dbReference>